<dbReference type="InterPro" id="IPR017800">
    <property type="entry name" value="ADOP"/>
</dbReference>
<comment type="subcellular location">
    <subcellularLocation>
        <location evidence="1">Cell membrane</location>
        <topology evidence="1">Multi-pass membrane protein</topology>
    </subcellularLocation>
</comment>
<accession>A0ABX7P071</accession>
<evidence type="ECO:0000259" key="8">
    <source>
        <dbReference type="Pfam" id="PF02687"/>
    </source>
</evidence>
<dbReference type="Pfam" id="PF02687">
    <property type="entry name" value="FtsX"/>
    <property type="match status" value="2"/>
</dbReference>
<feature type="transmembrane region" description="Helical" evidence="7">
    <location>
        <begin position="440"/>
        <end position="462"/>
    </location>
</feature>
<dbReference type="Pfam" id="PF12704">
    <property type="entry name" value="MacB_PCD"/>
    <property type="match status" value="2"/>
</dbReference>
<dbReference type="EMBL" id="CP071090">
    <property type="protein sequence ID" value="QSQ21713.1"/>
    <property type="molecule type" value="Genomic_DNA"/>
</dbReference>
<feature type="transmembrane region" description="Helical" evidence="7">
    <location>
        <begin position="807"/>
        <end position="827"/>
    </location>
</feature>
<dbReference type="Proteomes" id="UP000662747">
    <property type="component" value="Chromosome"/>
</dbReference>
<keyword evidence="3 7" id="KW-0812">Transmembrane</keyword>
<evidence type="ECO:0000256" key="6">
    <source>
        <dbReference type="ARBA" id="ARBA00038076"/>
    </source>
</evidence>
<protein>
    <submittedName>
        <fullName evidence="10">ABC transporter permease</fullName>
    </submittedName>
</protein>
<evidence type="ECO:0000256" key="3">
    <source>
        <dbReference type="ARBA" id="ARBA00022692"/>
    </source>
</evidence>
<feature type="domain" description="MacB-like periplasmic core" evidence="9">
    <location>
        <begin position="493"/>
        <end position="718"/>
    </location>
</feature>
<comment type="similarity">
    <text evidence="6">Belongs to the ABC-4 integral membrane protein family.</text>
</comment>
<feature type="transmembrane region" description="Helical" evidence="7">
    <location>
        <begin position="839"/>
        <end position="858"/>
    </location>
</feature>
<feature type="transmembrane region" description="Helical" evidence="7">
    <location>
        <begin position="749"/>
        <end position="771"/>
    </location>
</feature>
<feature type="transmembrane region" description="Helical" evidence="7">
    <location>
        <begin position="492"/>
        <end position="512"/>
    </location>
</feature>
<dbReference type="NCBIfam" id="TIGR03434">
    <property type="entry name" value="ADOP"/>
    <property type="match status" value="1"/>
</dbReference>
<feature type="transmembrane region" description="Helical" evidence="7">
    <location>
        <begin position="401"/>
        <end position="420"/>
    </location>
</feature>
<keyword evidence="4 7" id="KW-1133">Transmembrane helix</keyword>
<keyword evidence="5 7" id="KW-0472">Membrane</keyword>
<evidence type="ECO:0000313" key="10">
    <source>
        <dbReference type="EMBL" id="QSQ21713.1"/>
    </source>
</evidence>
<feature type="domain" description="ABC3 transporter permease C-terminal" evidence="8">
    <location>
        <begin position="353"/>
        <end position="470"/>
    </location>
</feature>
<organism evidence="10 11">
    <name type="scientific">Pyxidicoccus parkwayensis</name>
    <dbReference type="NCBI Taxonomy" id="2813578"/>
    <lineage>
        <taxon>Bacteria</taxon>
        <taxon>Pseudomonadati</taxon>
        <taxon>Myxococcota</taxon>
        <taxon>Myxococcia</taxon>
        <taxon>Myxococcales</taxon>
        <taxon>Cystobacterineae</taxon>
        <taxon>Myxococcaceae</taxon>
        <taxon>Pyxidicoccus</taxon>
    </lineage>
</organism>
<reference evidence="10 11" key="1">
    <citation type="submission" date="2021-02" db="EMBL/GenBank/DDBJ databases">
        <title>De Novo genome assembly of isolated myxobacteria.</title>
        <authorList>
            <person name="Stevens D.C."/>
        </authorList>
    </citation>
    <scope>NUCLEOTIDE SEQUENCE [LARGE SCALE GENOMIC DNA]</scope>
    <source>
        <strain evidence="11">SCPEA02</strain>
    </source>
</reference>
<feature type="domain" description="ABC3 transporter permease C-terminal" evidence="8">
    <location>
        <begin position="755"/>
        <end position="868"/>
    </location>
</feature>
<evidence type="ECO:0000259" key="9">
    <source>
        <dbReference type="Pfam" id="PF12704"/>
    </source>
</evidence>
<evidence type="ECO:0000256" key="5">
    <source>
        <dbReference type="ARBA" id="ARBA00023136"/>
    </source>
</evidence>
<gene>
    <name evidence="10" type="ORF">JY651_42250</name>
</gene>
<evidence type="ECO:0000256" key="1">
    <source>
        <dbReference type="ARBA" id="ARBA00004651"/>
    </source>
</evidence>
<name>A0ABX7P071_9BACT</name>
<evidence type="ECO:0000313" key="11">
    <source>
        <dbReference type="Proteomes" id="UP000662747"/>
    </source>
</evidence>
<feature type="transmembrane region" description="Helical" evidence="7">
    <location>
        <begin position="104"/>
        <end position="126"/>
    </location>
</feature>
<dbReference type="RefSeq" id="WP_206723290.1">
    <property type="nucleotide sequence ID" value="NZ_CP071090.1"/>
</dbReference>
<feature type="domain" description="MacB-like periplasmic core" evidence="9">
    <location>
        <begin position="106"/>
        <end position="266"/>
    </location>
</feature>
<dbReference type="PANTHER" id="PTHR30572">
    <property type="entry name" value="MEMBRANE COMPONENT OF TRANSPORTER-RELATED"/>
    <property type="match status" value="1"/>
</dbReference>
<proteinExistence type="inferred from homology"/>
<feature type="transmembrane region" description="Helical" evidence="7">
    <location>
        <begin position="347"/>
        <end position="370"/>
    </location>
</feature>
<dbReference type="InterPro" id="IPR003838">
    <property type="entry name" value="ABC3_permease_C"/>
</dbReference>
<keyword evidence="2" id="KW-1003">Cell membrane</keyword>
<dbReference type="PANTHER" id="PTHR30572:SF4">
    <property type="entry name" value="ABC TRANSPORTER PERMEASE YTRF"/>
    <property type="match status" value="1"/>
</dbReference>
<dbReference type="InterPro" id="IPR025857">
    <property type="entry name" value="MacB_PCD"/>
</dbReference>
<keyword evidence="11" id="KW-1185">Reference proteome</keyword>
<evidence type="ECO:0000256" key="2">
    <source>
        <dbReference type="ARBA" id="ARBA00022475"/>
    </source>
</evidence>
<evidence type="ECO:0000256" key="7">
    <source>
        <dbReference type="SAM" id="Phobius"/>
    </source>
</evidence>
<sequence length="875" mass="92539">MKVPRLPLALLRAWLPYAERDEVLAELSDEFVHRASREGPRAARAWLWRQVLGSVPPLVRRTFTRGWTGFEPASSRLRPGGPPMESFIMDLRYAARRLRSRPSYALLSILTLAIGVGGTAAAFGLVRGLLMTPLPYPAEERLDLFWSPGDWSEREFLHLSSDWSGFSAVAAFRTKELPLRRGPQASPELVTSVSTSAGLFDVLRVRPALGRAFEPNEDRPGAAPAVVISDGLYADLGGQPSLIGSTVELDGATHTVVGVMPKGFWFPDPTVRAWVAEPFNPEDGSGNYALVGRRAPGTDGPAIDVALKRLGARLKERFQYPQAWDKTRSPRLTPLREHLLGPLQAPLLATLAAMAVLLLIACANVAALMLGQVDSRATELAVRVALGADSRRMTQQLLAEALLLGLAAAGVGAAIAAQGFRLLSEALPLGPLAPHGSLDWGVFSAALVIALVAAFGIALLPARSLRKSDPQRALAKSRTGGIGARGGRTEGALVVGQVALAVLLTAGAALLVRSVTNLRAIDSGVDTGRVAVLDVVMEGNVAREARPRVIADLEASLSTLPGVRSVGATQKLPLRGAGEDWGLEIEGKPDLPSSTTYVRLVSPGYFEAIGIQLLDGRLLQESDRANTERAVVINRALAKKFFPGENPIGQRINTGLEGLERIVGVVEDVAEAGLTDGSVPARYMLHAQVADMTMTRQTLVLRAQPGQDPAALLDAARKQIAASAPSVAVQRGTTLDAVFAQAIGPARQVMSVLTFLTALAVVLGAVGVYGVTSHFVRRRQRDLGICIALGLRPSRVIAQVVGRGGKLVLLGSVIGIIAALALARLLSSFLYGVSAVDPVSLAAATLGLLAVGVGAALLPAWRASRLDPAVVFRES</sequence>
<dbReference type="InterPro" id="IPR050250">
    <property type="entry name" value="Macrolide_Exporter_MacB"/>
</dbReference>
<evidence type="ECO:0000256" key="4">
    <source>
        <dbReference type="ARBA" id="ARBA00022989"/>
    </source>
</evidence>